<proteinExistence type="predicted"/>
<organism evidence="1 2">
    <name type="scientific">candidate division WS6 bacterium RIFOXYC1_FULL_33_10</name>
    <dbReference type="NCBI Taxonomy" id="1802606"/>
    <lineage>
        <taxon>Bacteria</taxon>
        <taxon>Candidatus Dojkabacteria</taxon>
    </lineage>
</organism>
<protein>
    <submittedName>
        <fullName evidence="1">Uncharacterized protein</fullName>
    </submittedName>
</protein>
<dbReference type="Proteomes" id="UP000178631">
    <property type="component" value="Unassembled WGS sequence"/>
</dbReference>
<name>A0A1F4UJ13_9BACT</name>
<sequence>MINQKYVYHASKVRGLKILEPRASTHKIPWVYATMDIPTATLFLGDNFDFICQTGISNEKPYIWERFKGAFNLAYENKKGSLYYLSPSSFKQNMTSFSPEIVSEVPVKVEKEVFINNVKEYLLDLHKQGKISIYFFPEVPEGKSSNKKDIVERGIDWTIDFGENTLEQVEQYHPDILDRVINGLLEKKYIFKSKRWSKYNK</sequence>
<dbReference type="EMBL" id="MEUP01000104">
    <property type="protein sequence ID" value="OGC44951.1"/>
    <property type="molecule type" value="Genomic_DNA"/>
</dbReference>
<reference evidence="1 2" key="1">
    <citation type="journal article" date="2016" name="Nat. Commun.">
        <title>Thousands of microbial genomes shed light on interconnected biogeochemical processes in an aquifer system.</title>
        <authorList>
            <person name="Anantharaman K."/>
            <person name="Brown C.T."/>
            <person name="Hug L.A."/>
            <person name="Sharon I."/>
            <person name="Castelle C.J."/>
            <person name="Probst A.J."/>
            <person name="Thomas B.C."/>
            <person name="Singh A."/>
            <person name="Wilkins M.J."/>
            <person name="Karaoz U."/>
            <person name="Brodie E.L."/>
            <person name="Williams K.H."/>
            <person name="Hubbard S.S."/>
            <person name="Banfield J.F."/>
        </authorList>
    </citation>
    <scope>NUCLEOTIDE SEQUENCE [LARGE SCALE GENOMIC DNA]</scope>
</reference>
<evidence type="ECO:0000313" key="1">
    <source>
        <dbReference type="EMBL" id="OGC44951.1"/>
    </source>
</evidence>
<comment type="caution">
    <text evidence="1">The sequence shown here is derived from an EMBL/GenBank/DDBJ whole genome shotgun (WGS) entry which is preliminary data.</text>
</comment>
<accession>A0A1F4UJ13</accession>
<dbReference type="AlphaFoldDB" id="A0A1F4UJ13"/>
<gene>
    <name evidence="1" type="ORF">A3J98_01515</name>
</gene>
<evidence type="ECO:0000313" key="2">
    <source>
        <dbReference type="Proteomes" id="UP000178631"/>
    </source>
</evidence>